<dbReference type="EMBL" id="MN739345">
    <property type="protein sequence ID" value="QHS99624.1"/>
    <property type="molecule type" value="Genomic_DNA"/>
</dbReference>
<dbReference type="GO" id="GO:0051087">
    <property type="term" value="F:protein-folding chaperone binding"/>
    <property type="evidence" value="ECO:0007669"/>
    <property type="project" value="TreeGrafter"/>
</dbReference>
<protein>
    <recommendedName>
        <fullName evidence="2">J domain-containing protein</fullName>
    </recommendedName>
</protein>
<dbReference type="Pfam" id="PF00226">
    <property type="entry name" value="DnaJ"/>
    <property type="match status" value="1"/>
</dbReference>
<dbReference type="GO" id="GO:0051082">
    <property type="term" value="F:unfolded protein binding"/>
    <property type="evidence" value="ECO:0007669"/>
    <property type="project" value="TreeGrafter"/>
</dbReference>
<dbReference type="Gene3D" id="1.10.287.110">
    <property type="entry name" value="DnaJ domain"/>
    <property type="match status" value="1"/>
</dbReference>
<dbReference type="GO" id="GO:0005829">
    <property type="term" value="C:cytosol"/>
    <property type="evidence" value="ECO:0007669"/>
    <property type="project" value="TreeGrafter"/>
</dbReference>
<evidence type="ECO:0000313" key="3">
    <source>
        <dbReference type="EMBL" id="QHS99624.1"/>
    </source>
</evidence>
<dbReference type="SUPFAM" id="SSF46565">
    <property type="entry name" value="Chaperone J-domain"/>
    <property type="match status" value="1"/>
</dbReference>
<keyword evidence="1" id="KW-0143">Chaperone</keyword>
<dbReference type="PROSITE" id="PS50076">
    <property type="entry name" value="DNAJ_2"/>
    <property type="match status" value="1"/>
</dbReference>
<name>A0A6C0C785_9ZZZZ</name>
<dbReference type="PANTHER" id="PTHR24078">
    <property type="entry name" value="DNAJ HOMOLOG SUBFAMILY C MEMBER"/>
    <property type="match status" value="1"/>
</dbReference>
<accession>A0A6C0C785</accession>
<organism evidence="3">
    <name type="scientific">viral metagenome</name>
    <dbReference type="NCBI Taxonomy" id="1070528"/>
    <lineage>
        <taxon>unclassified sequences</taxon>
        <taxon>metagenomes</taxon>
        <taxon>organismal metagenomes</taxon>
    </lineage>
</organism>
<dbReference type="SMART" id="SM00271">
    <property type="entry name" value="DnaJ"/>
    <property type="match status" value="1"/>
</dbReference>
<evidence type="ECO:0000259" key="2">
    <source>
        <dbReference type="PROSITE" id="PS50076"/>
    </source>
</evidence>
<proteinExistence type="predicted"/>
<evidence type="ECO:0000256" key="1">
    <source>
        <dbReference type="ARBA" id="ARBA00023186"/>
    </source>
</evidence>
<dbReference type="InterPro" id="IPR051339">
    <property type="entry name" value="DnaJ_subfamily_B"/>
</dbReference>
<feature type="domain" description="J" evidence="2">
    <location>
        <begin position="2"/>
        <end position="64"/>
    </location>
</feature>
<dbReference type="InterPro" id="IPR018253">
    <property type="entry name" value="DnaJ_domain_CS"/>
</dbReference>
<dbReference type="PROSITE" id="PS00636">
    <property type="entry name" value="DNAJ_1"/>
    <property type="match status" value="1"/>
</dbReference>
<dbReference type="PANTHER" id="PTHR24078:SF553">
    <property type="entry name" value="DNAJ HOMOLOG SUBFAMILY B MEMBER 5"/>
    <property type="match status" value="1"/>
</dbReference>
<dbReference type="InterPro" id="IPR001623">
    <property type="entry name" value="DnaJ_domain"/>
</dbReference>
<reference evidence="3" key="1">
    <citation type="journal article" date="2020" name="Nature">
        <title>Giant virus diversity and host interactions through global metagenomics.</title>
        <authorList>
            <person name="Schulz F."/>
            <person name="Roux S."/>
            <person name="Paez-Espino D."/>
            <person name="Jungbluth S."/>
            <person name="Walsh D.A."/>
            <person name="Denef V.J."/>
            <person name="McMahon K.D."/>
            <person name="Konstantinidis K.T."/>
            <person name="Eloe-Fadrosh E.A."/>
            <person name="Kyrpides N.C."/>
            <person name="Woyke T."/>
        </authorList>
    </citation>
    <scope>NUCLEOTIDE SEQUENCE</scope>
    <source>
        <strain evidence="3">GVMAG-M-3300020187-37</strain>
    </source>
</reference>
<dbReference type="InterPro" id="IPR036869">
    <property type="entry name" value="J_dom_sf"/>
</dbReference>
<sequence length="278" mass="33731">MDLYKLLEIDENNFDIKSLKKQYHKMCLKYHPDKGGDPEKFKLILEAYEILSDDNKRIIYNNYKKFSFLKEYNFTDEEFNEINKYYDMLLKNENVRLATTLYKTLPEQVKQRLNKMKDYIFNYDKNKNNKKIVVSAKYIDITKLEEDFIIELNIKLDEAYNNVLKKIIIVSKYGIYYLFLRDYNEIIYLYNKYSFIIKLKTLQDNTFVRSDNDLIMIYKPKLHELFKSTIIDIILPNKKQLLVDIYDLKCKDYVIVNKKGFNNIGRLIIIKYDNWISR</sequence>
<dbReference type="CDD" id="cd06257">
    <property type="entry name" value="DnaJ"/>
    <property type="match status" value="1"/>
</dbReference>
<dbReference type="AlphaFoldDB" id="A0A6C0C785"/>